<dbReference type="GO" id="GO:0004502">
    <property type="term" value="F:kynurenine 3-monooxygenase activity"/>
    <property type="evidence" value="ECO:0007669"/>
    <property type="project" value="TreeGrafter"/>
</dbReference>
<dbReference type="InterPro" id="IPR002938">
    <property type="entry name" value="FAD-bd"/>
</dbReference>
<name>A0AAW0WRW0_CHEQU</name>
<dbReference type="GO" id="GO:0070189">
    <property type="term" value="P:kynurenine metabolic process"/>
    <property type="evidence" value="ECO:0007669"/>
    <property type="project" value="TreeGrafter"/>
</dbReference>
<dbReference type="PRINTS" id="PR00420">
    <property type="entry name" value="RNGMNOXGNASE"/>
</dbReference>
<feature type="domain" description="FAD-binding" evidence="7">
    <location>
        <begin position="95"/>
        <end position="156"/>
    </location>
</feature>
<evidence type="ECO:0000256" key="3">
    <source>
        <dbReference type="ARBA" id="ARBA00022827"/>
    </source>
</evidence>
<dbReference type="Gene3D" id="3.50.50.60">
    <property type="entry name" value="FAD/NAD(P)-binding domain"/>
    <property type="match status" value="1"/>
</dbReference>
<dbReference type="Pfam" id="PF01494">
    <property type="entry name" value="FAD_binding_3"/>
    <property type="match status" value="1"/>
</dbReference>
<dbReference type="GO" id="GO:0005741">
    <property type="term" value="C:mitochondrial outer membrane"/>
    <property type="evidence" value="ECO:0007669"/>
    <property type="project" value="TreeGrafter"/>
</dbReference>
<dbReference type="AlphaFoldDB" id="A0AAW0WRW0"/>
<dbReference type="SUPFAM" id="SSF51905">
    <property type="entry name" value="FAD/NAD(P)-binding domain"/>
    <property type="match status" value="1"/>
</dbReference>
<comment type="caution">
    <text evidence="8">The sequence shown here is derived from an EMBL/GenBank/DDBJ whole genome shotgun (WGS) entry which is preliminary data.</text>
</comment>
<evidence type="ECO:0000313" key="9">
    <source>
        <dbReference type="Proteomes" id="UP001445076"/>
    </source>
</evidence>
<keyword evidence="3" id="KW-0274">FAD</keyword>
<gene>
    <name evidence="8" type="ORF">OTU49_005768</name>
</gene>
<keyword evidence="6" id="KW-0503">Monooxygenase</keyword>
<comment type="cofactor">
    <cofactor evidence="1">
        <name>FAD</name>
        <dbReference type="ChEBI" id="CHEBI:57692"/>
    </cofactor>
</comment>
<evidence type="ECO:0000256" key="4">
    <source>
        <dbReference type="ARBA" id="ARBA00022857"/>
    </source>
</evidence>
<dbReference type="Proteomes" id="UP001445076">
    <property type="component" value="Unassembled WGS sequence"/>
</dbReference>
<dbReference type="GO" id="GO:0071949">
    <property type="term" value="F:FAD binding"/>
    <property type="evidence" value="ECO:0007669"/>
    <property type="project" value="InterPro"/>
</dbReference>
<keyword evidence="4" id="KW-0521">NADP</keyword>
<proteinExistence type="predicted"/>
<sequence>MRKQMLKRPRFNYSQQYIPHGYMELCIPATPQGEFAMPCNYLHIWPRGTYMMIALPNQDRSWTVTLFMPFEIFDKLTSPEILLEFFKENYPDAIALIGKEKLIRDFFGNKALPLISVKCSPYHVGSTSLLLGDAAHAMVPFYGQGMNCGMEDCIVLDELMDQFDDDLALVLPAFSKHRNPDAEAIVDLAMYNYLEMRSLVNSKLFLLRKKLDDILSRLLPRTWVPLYTMVTFSRERYHVCIANRKWQDKILSNLVKVVGVAGIAGGVLLTKTETFHYMSCALLTHLTRLTTKTFAIATR</sequence>
<dbReference type="PANTHER" id="PTHR46028">
    <property type="entry name" value="KYNURENINE 3-MONOOXYGENASE"/>
    <property type="match status" value="1"/>
</dbReference>
<organism evidence="8 9">
    <name type="scientific">Cherax quadricarinatus</name>
    <name type="common">Australian red claw crayfish</name>
    <dbReference type="NCBI Taxonomy" id="27406"/>
    <lineage>
        <taxon>Eukaryota</taxon>
        <taxon>Metazoa</taxon>
        <taxon>Ecdysozoa</taxon>
        <taxon>Arthropoda</taxon>
        <taxon>Crustacea</taxon>
        <taxon>Multicrustacea</taxon>
        <taxon>Malacostraca</taxon>
        <taxon>Eumalacostraca</taxon>
        <taxon>Eucarida</taxon>
        <taxon>Decapoda</taxon>
        <taxon>Pleocyemata</taxon>
        <taxon>Astacidea</taxon>
        <taxon>Parastacoidea</taxon>
        <taxon>Parastacidae</taxon>
        <taxon>Cherax</taxon>
    </lineage>
</organism>
<dbReference type="PANTHER" id="PTHR46028:SF2">
    <property type="entry name" value="KYNURENINE 3-MONOOXYGENASE"/>
    <property type="match status" value="1"/>
</dbReference>
<reference evidence="8 9" key="1">
    <citation type="journal article" date="2024" name="BMC Genomics">
        <title>Genome assembly of redclaw crayfish (Cherax quadricarinatus) provides insights into its immune adaptation and hypoxia tolerance.</title>
        <authorList>
            <person name="Liu Z."/>
            <person name="Zheng J."/>
            <person name="Li H."/>
            <person name="Fang K."/>
            <person name="Wang S."/>
            <person name="He J."/>
            <person name="Zhou D."/>
            <person name="Weng S."/>
            <person name="Chi M."/>
            <person name="Gu Z."/>
            <person name="He J."/>
            <person name="Li F."/>
            <person name="Wang M."/>
        </authorList>
    </citation>
    <scope>NUCLEOTIDE SEQUENCE [LARGE SCALE GENOMIC DNA]</scope>
    <source>
        <strain evidence="8">ZL_2023a</strain>
    </source>
</reference>
<keyword evidence="5" id="KW-0560">Oxidoreductase</keyword>
<evidence type="ECO:0000256" key="1">
    <source>
        <dbReference type="ARBA" id="ARBA00001974"/>
    </source>
</evidence>
<accession>A0AAW0WRW0</accession>
<evidence type="ECO:0000256" key="5">
    <source>
        <dbReference type="ARBA" id="ARBA00023002"/>
    </source>
</evidence>
<evidence type="ECO:0000259" key="7">
    <source>
        <dbReference type="Pfam" id="PF01494"/>
    </source>
</evidence>
<evidence type="ECO:0000256" key="2">
    <source>
        <dbReference type="ARBA" id="ARBA00022630"/>
    </source>
</evidence>
<protein>
    <recommendedName>
        <fullName evidence="7">FAD-binding domain-containing protein</fullName>
    </recommendedName>
</protein>
<dbReference type="EMBL" id="JARKIK010000049">
    <property type="protein sequence ID" value="KAK8734985.1"/>
    <property type="molecule type" value="Genomic_DNA"/>
</dbReference>
<evidence type="ECO:0000256" key="6">
    <source>
        <dbReference type="ARBA" id="ARBA00023033"/>
    </source>
</evidence>
<evidence type="ECO:0000313" key="8">
    <source>
        <dbReference type="EMBL" id="KAK8734985.1"/>
    </source>
</evidence>
<keyword evidence="2" id="KW-0285">Flavoprotein</keyword>
<dbReference type="InterPro" id="IPR036188">
    <property type="entry name" value="FAD/NAD-bd_sf"/>
</dbReference>
<keyword evidence="9" id="KW-1185">Reference proteome</keyword>